<keyword evidence="4" id="KW-1185">Reference proteome</keyword>
<dbReference type="InterPro" id="IPR050469">
    <property type="entry name" value="Diguanylate_Cyclase"/>
</dbReference>
<keyword evidence="1" id="KW-1133">Transmembrane helix</keyword>
<dbReference type="SMART" id="SM00267">
    <property type="entry name" value="GGDEF"/>
    <property type="match status" value="1"/>
</dbReference>
<evidence type="ECO:0000256" key="1">
    <source>
        <dbReference type="SAM" id="Phobius"/>
    </source>
</evidence>
<name>A0A916K235_9BACL</name>
<dbReference type="PROSITE" id="PS50887">
    <property type="entry name" value="GGDEF"/>
    <property type="match status" value="1"/>
</dbReference>
<dbReference type="GO" id="GO:1902201">
    <property type="term" value="P:negative regulation of bacterial-type flagellum-dependent cell motility"/>
    <property type="evidence" value="ECO:0007669"/>
    <property type="project" value="TreeGrafter"/>
</dbReference>
<reference evidence="3" key="1">
    <citation type="submission" date="2021-06" db="EMBL/GenBank/DDBJ databases">
        <authorList>
            <person name="Criscuolo A."/>
        </authorList>
    </citation>
    <scope>NUCLEOTIDE SEQUENCE</scope>
    <source>
        <strain evidence="3">CIP111600</strain>
    </source>
</reference>
<dbReference type="NCBIfam" id="TIGR00254">
    <property type="entry name" value="GGDEF"/>
    <property type="match status" value="1"/>
</dbReference>
<comment type="caution">
    <text evidence="3">The sequence shown here is derived from an EMBL/GenBank/DDBJ whole genome shotgun (WGS) entry which is preliminary data.</text>
</comment>
<feature type="transmembrane region" description="Helical" evidence="1">
    <location>
        <begin position="108"/>
        <end position="127"/>
    </location>
</feature>
<dbReference type="AlphaFoldDB" id="A0A916K235"/>
<feature type="transmembrane region" description="Helical" evidence="1">
    <location>
        <begin position="173"/>
        <end position="192"/>
    </location>
</feature>
<feature type="transmembrane region" description="Helical" evidence="1">
    <location>
        <begin position="17"/>
        <end position="39"/>
    </location>
</feature>
<feature type="domain" description="GGDEF" evidence="2">
    <location>
        <begin position="259"/>
        <end position="380"/>
    </location>
</feature>
<evidence type="ECO:0000259" key="2">
    <source>
        <dbReference type="PROSITE" id="PS50887"/>
    </source>
</evidence>
<dbReference type="FunFam" id="3.30.70.270:FF:000001">
    <property type="entry name" value="Diguanylate cyclase domain protein"/>
    <property type="match status" value="1"/>
</dbReference>
<dbReference type="PANTHER" id="PTHR45138">
    <property type="entry name" value="REGULATORY COMPONENTS OF SENSORY TRANSDUCTION SYSTEM"/>
    <property type="match status" value="1"/>
</dbReference>
<dbReference type="CDD" id="cd01949">
    <property type="entry name" value="GGDEF"/>
    <property type="match status" value="1"/>
</dbReference>
<evidence type="ECO:0000313" key="4">
    <source>
        <dbReference type="Proteomes" id="UP000693672"/>
    </source>
</evidence>
<dbReference type="RefSeq" id="WP_218092432.1">
    <property type="nucleotide sequence ID" value="NZ_CAJVAS010000010.1"/>
</dbReference>
<dbReference type="Pfam" id="PF00990">
    <property type="entry name" value="GGDEF"/>
    <property type="match status" value="1"/>
</dbReference>
<evidence type="ECO:0000313" key="3">
    <source>
        <dbReference type="EMBL" id="CAG7624685.1"/>
    </source>
</evidence>
<protein>
    <recommendedName>
        <fullName evidence="2">GGDEF domain-containing protein</fullName>
    </recommendedName>
</protein>
<dbReference type="EMBL" id="CAJVAS010000010">
    <property type="protein sequence ID" value="CAG7624685.1"/>
    <property type="molecule type" value="Genomic_DNA"/>
</dbReference>
<dbReference type="GO" id="GO:0005886">
    <property type="term" value="C:plasma membrane"/>
    <property type="evidence" value="ECO:0007669"/>
    <property type="project" value="TreeGrafter"/>
</dbReference>
<feature type="transmembrane region" description="Helical" evidence="1">
    <location>
        <begin position="75"/>
        <end position="96"/>
    </location>
</feature>
<sequence>MNNATFTELLFGPAGSFFMYSMLIVIIVMTLLVSLRLLITRRKVGYLSMVIALVILIVQYGQLVAHAVTQTQSDAGTFTALLLKLLAFVLLNIGIYQLYNATRKRDMAIFFLFLAGTAAISLTYWSIPEWLQENMEQTSLLRPLFMELYLFILLFVSFLLVGPRIGQNGKYQIMLTVYFAAHMLHMANVYLFDDKQPYLKLSEQTIPFLFHIVLFLFIFERVIEIMQAIYNSSITDGLTKLYNRKYFFSRVTQYIEGRVPVSVIFSDIDNFKKLNDTKGHQTGDAMLKQVAQIMKEETADAGLCGRYGGEELVVLVTDPDTDPAELAERIRARVERESIVTVSMGYSRSKKGVTADELVKQADEAMYEAKTSGKNKVVGL</sequence>
<keyword evidence="1" id="KW-0812">Transmembrane</keyword>
<dbReference type="InterPro" id="IPR000160">
    <property type="entry name" value="GGDEF_dom"/>
</dbReference>
<accession>A0A916K235</accession>
<organism evidence="3 4">
    <name type="scientific">Paenibacillus solanacearum</name>
    <dbReference type="NCBI Taxonomy" id="2048548"/>
    <lineage>
        <taxon>Bacteria</taxon>
        <taxon>Bacillati</taxon>
        <taxon>Bacillota</taxon>
        <taxon>Bacilli</taxon>
        <taxon>Bacillales</taxon>
        <taxon>Paenibacillaceae</taxon>
        <taxon>Paenibacillus</taxon>
    </lineage>
</organism>
<dbReference type="PANTHER" id="PTHR45138:SF9">
    <property type="entry name" value="DIGUANYLATE CYCLASE DGCM-RELATED"/>
    <property type="match status" value="1"/>
</dbReference>
<dbReference type="GO" id="GO:0043709">
    <property type="term" value="P:cell adhesion involved in single-species biofilm formation"/>
    <property type="evidence" value="ECO:0007669"/>
    <property type="project" value="TreeGrafter"/>
</dbReference>
<proteinExistence type="predicted"/>
<gene>
    <name evidence="3" type="ORF">PAESOLCIP111_02649</name>
</gene>
<feature type="transmembrane region" description="Helical" evidence="1">
    <location>
        <begin position="204"/>
        <end position="223"/>
    </location>
</feature>
<feature type="transmembrane region" description="Helical" evidence="1">
    <location>
        <begin position="139"/>
        <end position="161"/>
    </location>
</feature>
<dbReference type="Proteomes" id="UP000693672">
    <property type="component" value="Unassembled WGS sequence"/>
</dbReference>
<keyword evidence="1" id="KW-0472">Membrane</keyword>
<dbReference type="GO" id="GO:0052621">
    <property type="term" value="F:diguanylate cyclase activity"/>
    <property type="evidence" value="ECO:0007669"/>
    <property type="project" value="TreeGrafter"/>
</dbReference>
<feature type="transmembrane region" description="Helical" evidence="1">
    <location>
        <begin position="46"/>
        <end position="69"/>
    </location>
</feature>